<dbReference type="Proteomes" id="UP000234681">
    <property type="component" value="Chromosome 7"/>
</dbReference>
<proteinExistence type="predicted"/>
<protein>
    <submittedName>
        <fullName evidence="2">RCG48734</fullName>
    </submittedName>
</protein>
<gene>
    <name evidence="2" type="ORF">rCG_48734</name>
</gene>
<feature type="region of interest" description="Disordered" evidence="1">
    <location>
        <begin position="30"/>
        <end position="54"/>
    </location>
</feature>
<evidence type="ECO:0000313" key="3">
    <source>
        <dbReference type="Proteomes" id="UP000234681"/>
    </source>
</evidence>
<dbReference type="AlphaFoldDB" id="A6IGV6"/>
<reference evidence="2 3" key="1">
    <citation type="submission" date="2005-09" db="EMBL/GenBank/DDBJ databases">
        <authorList>
            <person name="Mural R.J."/>
            <person name="Li P.W."/>
            <person name="Adams M.D."/>
            <person name="Amanatides P.G."/>
            <person name="Baden-Tillson H."/>
            <person name="Barnstead M."/>
            <person name="Chin S.H."/>
            <person name="Dew I."/>
            <person name="Evans C.A."/>
            <person name="Ferriera S."/>
            <person name="Flanigan M."/>
            <person name="Fosler C."/>
            <person name="Glodek A."/>
            <person name="Gu Z."/>
            <person name="Holt R.A."/>
            <person name="Jennings D."/>
            <person name="Kraft C.L."/>
            <person name="Lu F."/>
            <person name="Nguyen T."/>
            <person name="Nusskern D.R."/>
            <person name="Pfannkoch C.M."/>
            <person name="Sitter C."/>
            <person name="Sutton G.G."/>
            <person name="Venter J.C."/>
            <person name="Wang Z."/>
            <person name="Woodage T."/>
            <person name="Zheng X.H."/>
            <person name="Zhong F."/>
        </authorList>
    </citation>
    <scope>NUCLEOTIDE SEQUENCE [LARGE SCALE GENOMIC DNA]</scope>
    <source>
        <strain>BN</strain>
        <strain evidence="3">Sprague-Dawley</strain>
    </source>
</reference>
<evidence type="ECO:0000313" key="2">
    <source>
        <dbReference type="EMBL" id="EDM16592.1"/>
    </source>
</evidence>
<sequence length="54" mass="5934">MGEGLEELCGISWATLCKLPPFCTQRQKADFDPHKRTAGHTPHPDLSKDPPCGD</sequence>
<name>A6IGV6_RAT</name>
<evidence type="ECO:0000256" key="1">
    <source>
        <dbReference type="SAM" id="MobiDB-lite"/>
    </source>
</evidence>
<dbReference type="EMBL" id="CH473960">
    <property type="protein sequence ID" value="EDM16592.1"/>
    <property type="molecule type" value="Genomic_DNA"/>
</dbReference>
<accession>A6IGV6</accession>
<organism evidence="2 3">
    <name type="scientific">Rattus norvegicus</name>
    <name type="common">Rat</name>
    <dbReference type="NCBI Taxonomy" id="10116"/>
    <lineage>
        <taxon>Eukaryota</taxon>
        <taxon>Metazoa</taxon>
        <taxon>Chordata</taxon>
        <taxon>Craniata</taxon>
        <taxon>Vertebrata</taxon>
        <taxon>Euteleostomi</taxon>
        <taxon>Mammalia</taxon>
        <taxon>Eutheria</taxon>
        <taxon>Euarchontoglires</taxon>
        <taxon>Glires</taxon>
        <taxon>Rodentia</taxon>
        <taxon>Myomorpha</taxon>
        <taxon>Muroidea</taxon>
        <taxon>Muridae</taxon>
        <taxon>Murinae</taxon>
        <taxon>Rattus</taxon>
    </lineage>
</organism>